<evidence type="ECO:0000313" key="1">
    <source>
        <dbReference type="EMBL" id="GMS90479.1"/>
    </source>
</evidence>
<dbReference type="EMBL" id="BTSX01000003">
    <property type="protein sequence ID" value="GMS90479.1"/>
    <property type="molecule type" value="Genomic_DNA"/>
</dbReference>
<reference evidence="1" key="1">
    <citation type="submission" date="2023-10" db="EMBL/GenBank/DDBJ databases">
        <title>Genome assembly of Pristionchus species.</title>
        <authorList>
            <person name="Yoshida K."/>
            <person name="Sommer R.J."/>
        </authorList>
    </citation>
    <scope>NUCLEOTIDE SEQUENCE</scope>
    <source>
        <strain evidence="1">RS0144</strain>
    </source>
</reference>
<organism evidence="1 2">
    <name type="scientific">Pristionchus entomophagus</name>
    <dbReference type="NCBI Taxonomy" id="358040"/>
    <lineage>
        <taxon>Eukaryota</taxon>
        <taxon>Metazoa</taxon>
        <taxon>Ecdysozoa</taxon>
        <taxon>Nematoda</taxon>
        <taxon>Chromadorea</taxon>
        <taxon>Rhabditida</taxon>
        <taxon>Rhabditina</taxon>
        <taxon>Diplogasteromorpha</taxon>
        <taxon>Diplogasteroidea</taxon>
        <taxon>Neodiplogasteridae</taxon>
        <taxon>Pristionchus</taxon>
    </lineage>
</organism>
<accession>A0AAV5T9S6</accession>
<gene>
    <name evidence="1" type="ORF">PENTCL1PPCAC_12654</name>
</gene>
<protein>
    <submittedName>
        <fullName evidence="1">Uncharacterized protein</fullName>
    </submittedName>
</protein>
<evidence type="ECO:0000313" key="2">
    <source>
        <dbReference type="Proteomes" id="UP001432027"/>
    </source>
</evidence>
<dbReference type="Proteomes" id="UP001432027">
    <property type="component" value="Unassembled WGS sequence"/>
</dbReference>
<proteinExistence type="predicted"/>
<comment type="caution">
    <text evidence="1">The sequence shown here is derived from an EMBL/GenBank/DDBJ whole genome shotgun (WGS) entry which is preliminary data.</text>
</comment>
<dbReference type="AlphaFoldDB" id="A0AAV5T9S6"/>
<feature type="non-terminal residue" evidence="1">
    <location>
        <position position="1"/>
    </location>
</feature>
<sequence>SLVSLALALFDTEETNTKKIRCAQGSQHSHNSIEIEQEKTLGCRLTLIYDEYFIIRMIYYDYHRMNVESNIMMDCDEDGFISVICTEPMCNLKIADGLRKGAKDTVARNYYLQCLYHKSIQRTVSIAKSDL</sequence>
<keyword evidence="2" id="KW-1185">Reference proteome</keyword>
<name>A0AAV5T9S6_9BILA</name>